<dbReference type="InterPro" id="IPR029016">
    <property type="entry name" value="GAF-like_dom_sf"/>
</dbReference>
<comment type="caution">
    <text evidence="9">The sequence shown here is derived from an EMBL/GenBank/DDBJ whole genome shotgun (WGS) entry which is preliminary data.</text>
</comment>
<evidence type="ECO:0000256" key="3">
    <source>
        <dbReference type="ARBA" id="ARBA00012438"/>
    </source>
</evidence>
<evidence type="ECO:0000256" key="5">
    <source>
        <dbReference type="ARBA" id="ARBA00022679"/>
    </source>
</evidence>
<dbReference type="Proteomes" id="UP000542125">
    <property type="component" value="Unassembled WGS sequence"/>
</dbReference>
<comment type="catalytic activity">
    <reaction evidence="1">
        <text>ATP + protein L-histidine = ADP + protein N-phospho-L-histidine.</text>
        <dbReference type="EC" id="2.7.13.3"/>
    </reaction>
</comment>
<reference evidence="9 10" key="1">
    <citation type="submission" date="2020-07" db="EMBL/GenBank/DDBJ databases">
        <title>Genomic Encyclopedia of Type Strains, Phase IV (KMG-V): Genome sequencing to study the core and pangenomes of soil and plant-associated prokaryotes.</title>
        <authorList>
            <person name="Whitman W."/>
        </authorList>
    </citation>
    <scope>NUCLEOTIDE SEQUENCE [LARGE SCALE GENOMIC DNA]</scope>
    <source>
        <strain evidence="9 10">SAS40</strain>
    </source>
</reference>
<accession>A0A7Y9IV08</accession>
<organism evidence="9 10">
    <name type="scientific">Pigmentiphaga litoralis</name>
    <dbReference type="NCBI Taxonomy" id="516702"/>
    <lineage>
        <taxon>Bacteria</taxon>
        <taxon>Pseudomonadati</taxon>
        <taxon>Pseudomonadota</taxon>
        <taxon>Betaproteobacteria</taxon>
        <taxon>Burkholderiales</taxon>
        <taxon>Alcaligenaceae</taxon>
        <taxon>Pigmentiphaga</taxon>
    </lineage>
</organism>
<dbReference type="Pfam" id="PF02518">
    <property type="entry name" value="HATPase_c"/>
    <property type="match status" value="1"/>
</dbReference>
<dbReference type="GO" id="GO:0005886">
    <property type="term" value="C:plasma membrane"/>
    <property type="evidence" value="ECO:0007669"/>
    <property type="project" value="UniProtKB-SubCell"/>
</dbReference>
<evidence type="ECO:0000313" key="9">
    <source>
        <dbReference type="EMBL" id="NYE83556.1"/>
    </source>
</evidence>
<feature type="coiled-coil region" evidence="7">
    <location>
        <begin position="166"/>
        <end position="193"/>
    </location>
</feature>
<feature type="domain" description="Histidine kinase" evidence="8">
    <location>
        <begin position="196"/>
        <end position="409"/>
    </location>
</feature>
<dbReference type="PROSITE" id="PS50109">
    <property type="entry name" value="HIS_KIN"/>
    <property type="match status" value="1"/>
</dbReference>
<dbReference type="SUPFAM" id="SSF55781">
    <property type="entry name" value="GAF domain-like"/>
    <property type="match status" value="1"/>
</dbReference>
<dbReference type="FunFam" id="3.30.565.10:FF:000006">
    <property type="entry name" value="Sensor histidine kinase WalK"/>
    <property type="match status" value="1"/>
</dbReference>
<name>A0A7Y9IV08_9BURK</name>
<dbReference type="SUPFAM" id="SSF55874">
    <property type="entry name" value="ATPase domain of HSP90 chaperone/DNA topoisomerase II/histidine kinase"/>
    <property type="match status" value="1"/>
</dbReference>
<sequence>MSRLPSELEINAALAHRRRLQAVRLTGMLDSPKDERFDRLTRLAAKLIDVPATFISFIDEDRDFYKSSYWAHPPQHDVREVEGRTFCHYGLVSAGPLVVDNVVDHPEFQAIPLIDVLGVRAYLGVPLITDDGMHLGSFCAIDMRARHWTERDIEILSELAHSTLREIKLQQALEDVARNLEAAKEAVRKHEELVATIAHDLLGPLQVVTFSAESLLLGDLTPAQRTSLTRVSIAGDGMADRLKSLTGTASRSLSGLVLKDVSVDDVLSRATSMMAAIADRKQVRLEFEVEAGLPHIRVDLARLLRILGALIGNAVKFGPANATVRITAERHYDMICVSVIDHGMGIPEDQLPHLFDRLRQPDFDQSQAPGVGLGLAIAKELVEAHGGTISATSTHGKGSTFSFTLPVDSDDPG</sequence>
<dbReference type="GO" id="GO:0009927">
    <property type="term" value="F:histidine phosphotransfer kinase activity"/>
    <property type="evidence" value="ECO:0007669"/>
    <property type="project" value="TreeGrafter"/>
</dbReference>
<dbReference type="CDD" id="cd00075">
    <property type="entry name" value="HATPase"/>
    <property type="match status" value="1"/>
</dbReference>
<dbReference type="PANTHER" id="PTHR43047">
    <property type="entry name" value="TWO-COMPONENT HISTIDINE PROTEIN KINASE"/>
    <property type="match status" value="1"/>
</dbReference>
<dbReference type="PRINTS" id="PR00344">
    <property type="entry name" value="BCTRLSENSOR"/>
</dbReference>
<dbReference type="Gene3D" id="1.10.287.130">
    <property type="match status" value="1"/>
</dbReference>
<evidence type="ECO:0000256" key="4">
    <source>
        <dbReference type="ARBA" id="ARBA00022553"/>
    </source>
</evidence>
<dbReference type="EMBL" id="JACBYR010000001">
    <property type="protein sequence ID" value="NYE83556.1"/>
    <property type="molecule type" value="Genomic_DNA"/>
</dbReference>
<dbReference type="PANTHER" id="PTHR43047:SF72">
    <property type="entry name" value="OSMOSENSING HISTIDINE PROTEIN KINASE SLN1"/>
    <property type="match status" value="1"/>
</dbReference>
<dbReference type="InterPro" id="IPR005467">
    <property type="entry name" value="His_kinase_dom"/>
</dbReference>
<dbReference type="InterPro" id="IPR004358">
    <property type="entry name" value="Sig_transdc_His_kin-like_C"/>
</dbReference>
<evidence type="ECO:0000256" key="2">
    <source>
        <dbReference type="ARBA" id="ARBA00004429"/>
    </source>
</evidence>
<keyword evidence="10" id="KW-1185">Reference proteome</keyword>
<dbReference type="InterPro" id="IPR036890">
    <property type="entry name" value="HATPase_C_sf"/>
</dbReference>
<proteinExistence type="predicted"/>
<dbReference type="EC" id="2.7.13.3" evidence="3"/>
<dbReference type="RefSeq" id="WP_179587302.1">
    <property type="nucleotide sequence ID" value="NZ_JACBYR010000001.1"/>
</dbReference>
<gene>
    <name evidence="9" type="ORF">FHW18_002827</name>
</gene>
<dbReference type="SUPFAM" id="SSF47384">
    <property type="entry name" value="Homodimeric domain of signal transducing histidine kinase"/>
    <property type="match status" value="1"/>
</dbReference>
<evidence type="ECO:0000256" key="6">
    <source>
        <dbReference type="ARBA" id="ARBA00022777"/>
    </source>
</evidence>
<dbReference type="Gene3D" id="3.30.565.10">
    <property type="entry name" value="Histidine kinase-like ATPase, C-terminal domain"/>
    <property type="match status" value="1"/>
</dbReference>
<protein>
    <recommendedName>
        <fullName evidence="3">histidine kinase</fullName>
        <ecNumber evidence="3">2.7.13.3</ecNumber>
    </recommendedName>
</protein>
<evidence type="ECO:0000256" key="7">
    <source>
        <dbReference type="SAM" id="Coils"/>
    </source>
</evidence>
<dbReference type="Gene3D" id="3.30.450.40">
    <property type="match status" value="1"/>
</dbReference>
<dbReference type="Pfam" id="PF01590">
    <property type="entry name" value="GAF"/>
    <property type="match status" value="1"/>
</dbReference>
<dbReference type="InterPro" id="IPR036097">
    <property type="entry name" value="HisK_dim/P_sf"/>
</dbReference>
<comment type="subcellular location">
    <subcellularLocation>
        <location evidence="2">Cell inner membrane</location>
        <topology evidence="2">Multi-pass membrane protein</topology>
    </subcellularLocation>
</comment>
<dbReference type="InterPro" id="IPR003594">
    <property type="entry name" value="HATPase_dom"/>
</dbReference>
<evidence type="ECO:0000256" key="1">
    <source>
        <dbReference type="ARBA" id="ARBA00000085"/>
    </source>
</evidence>
<dbReference type="SMART" id="SM00387">
    <property type="entry name" value="HATPase_c"/>
    <property type="match status" value="1"/>
</dbReference>
<dbReference type="AlphaFoldDB" id="A0A7Y9IV08"/>
<keyword evidence="4" id="KW-0597">Phosphoprotein</keyword>
<dbReference type="GO" id="GO:0000155">
    <property type="term" value="F:phosphorelay sensor kinase activity"/>
    <property type="evidence" value="ECO:0007669"/>
    <property type="project" value="InterPro"/>
</dbReference>
<keyword evidence="6 9" id="KW-0418">Kinase</keyword>
<dbReference type="InterPro" id="IPR003018">
    <property type="entry name" value="GAF"/>
</dbReference>
<evidence type="ECO:0000259" key="8">
    <source>
        <dbReference type="PROSITE" id="PS50109"/>
    </source>
</evidence>
<dbReference type="SMART" id="SM00065">
    <property type="entry name" value="GAF"/>
    <property type="match status" value="1"/>
</dbReference>
<evidence type="ECO:0000313" key="10">
    <source>
        <dbReference type="Proteomes" id="UP000542125"/>
    </source>
</evidence>
<keyword evidence="5" id="KW-0808">Transferase</keyword>
<keyword evidence="7" id="KW-0175">Coiled coil</keyword>